<keyword evidence="3" id="KW-1185">Reference proteome</keyword>
<dbReference type="Proteomes" id="UP001054945">
    <property type="component" value="Unassembled WGS sequence"/>
</dbReference>
<accession>A0AAV4XKV9</accession>
<name>A0AAV4XKV9_CAEEX</name>
<evidence type="ECO:0000313" key="2">
    <source>
        <dbReference type="EMBL" id="GIY95826.1"/>
    </source>
</evidence>
<gene>
    <name evidence="2" type="ORF">CEXT_308641</name>
</gene>
<reference evidence="2 3" key="1">
    <citation type="submission" date="2021-06" db="EMBL/GenBank/DDBJ databases">
        <title>Caerostris extrusa draft genome.</title>
        <authorList>
            <person name="Kono N."/>
            <person name="Arakawa K."/>
        </authorList>
    </citation>
    <scope>NUCLEOTIDE SEQUENCE [LARGE SCALE GENOMIC DNA]</scope>
</reference>
<evidence type="ECO:0000256" key="1">
    <source>
        <dbReference type="SAM" id="Phobius"/>
    </source>
</evidence>
<keyword evidence="1" id="KW-0812">Transmembrane</keyword>
<keyword evidence="1" id="KW-1133">Transmembrane helix</keyword>
<dbReference type="EMBL" id="BPLR01000583">
    <property type="protein sequence ID" value="GIY95826.1"/>
    <property type="molecule type" value="Genomic_DNA"/>
</dbReference>
<sequence>MGRYPALSRLAPETWNGTGSAYLQSRYIRPRHRNSILRNSEGVLPLFFSSPLFSYYFLLPSDGFLCNWRVKLISMTRPCMSLITVLIIFPGFLARSSAPDDNSRMAMARTVFVHSACTMLYFRSLLDLRLSTPLESAAARNMSQSQFAEGK</sequence>
<dbReference type="AlphaFoldDB" id="A0AAV4XKV9"/>
<comment type="caution">
    <text evidence="2">The sequence shown here is derived from an EMBL/GenBank/DDBJ whole genome shotgun (WGS) entry which is preliminary data.</text>
</comment>
<proteinExistence type="predicted"/>
<organism evidence="2 3">
    <name type="scientific">Caerostris extrusa</name>
    <name type="common">Bark spider</name>
    <name type="synonym">Caerostris bankana</name>
    <dbReference type="NCBI Taxonomy" id="172846"/>
    <lineage>
        <taxon>Eukaryota</taxon>
        <taxon>Metazoa</taxon>
        <taxon>Ecdysozoa</taxon>
        <taxon>Arthropoda</taxon>
        <taxon>Chelicerata</taxon>
        <taxon>Arachnida</taxon>
        <taxon>Araneae</taxon>
        <taxon>Araneomorphae</taxon>
        <taxon>Entelegynae</taxon>
        <taxon>Araneoidea</taxon>
        <taxon>Araneidae</taxon>
        <taxon>Caerostris</taxon>
    </lineage>
</organism>
<feature type="transmembrane region" description="Helical" evidence="1">
    <location>
        <begin position="36"/>
        <end position="58"/>
    </location>
</feature>
<evidence type="ECO:0000313" key="3">
    <source>
        <dbReference type="Proteomes" id="UP001054945"/>
    </source>
</evidence>
<feature type="transmembrane region" description="Helical" evidence="1">
    <location>
        <begin position="70"/>
        <end position="94"/>
    </location>
</feature>
<protein>
    <submittedName>
        <fullName evidence="2">Uncharacterized protein</fullName>
    </submittedName>
</protein>
<keyword evidence="1" id="KW-0472">Membrane</keyword>